<dbReference type="EMBL" id="JAUZQC010000008">
    <property type="protein sequence ID" value="KAK5868072.1"/>
    <property type="molecule type" value="Genomic_DNA"/>
</dbReference>
<dbReference type="PANTHER" id="PTHR45913:SF9">
    <property type="entry name" value="GENERAL TRANSCRIPTION FACTOR II-I REPEAT DOMAIN-CONTAINING PROTEIN 2-LIKE-RELATED"/>
    <property type="match status" value="1"/>
</dbReference>
<dbReference type="AlphaFoldDB" id="A0AAN7XVJ6"/>
<sequence length="425" mass="48365">MAEDVRGQIAQRASHFSAFSIACDESTDVSDSAQLLVFLRGVNEDFEVCQELAGLETLKGTTKGVDIFMAVERVLDKNGLKWETLSGITTDGAPAMVGKRAGLTALVSDKVSEFGGSILKYHCILHQEYLCAKNMGLKNVMQDVVATVNNIRSKALSHRQFKALLDEMDAQYGDVLYHQEVRWLSRGKVLRRFFELRKEIRVFQATKTNNIQVPTDSHWLADLAFLVDITELLNILNLQLQGRDQIITQIHLSTGNLAHFPSLREVGLMEEDTPKYLDILNNLEVEFDHRFEDFRGNTTAFELFAQRFSVNVDAVSEELQMELLELQSDSDLHSRFRELSLQDFYRSIPAHRYGKIRKHAQVMLSLFGSTYFCEQAFSLMNLNKSKLRNALSDSHLHDILTLSASQLEPDIERLLKTKNRLHVSH</sequence>
<reference evidence="1 2" key="2">
    <citation type="journal article" date="2023" name="Mol. Biol. Evol.">
        <title>Genomics of Secondarily Temperate Adaptation in the Only Non-Antarctic Icefish.</title>
        <authorList>
            <person name="Rivera-Colon A.G."/>
            <person name="Rayamajhi N."/>
            <person name="Minhas B.F."/>
            <person name="Madrigal G."/>
            <person name="Bilyk K.T."/>
            <person name="Yoon V."/>
            <person name="Hune M."/>
            <person name="Gregory S."/>
            <person name="Cheng C.H.C."/>
            <person name="Catchen J.M."/>
        </authorList>
    </citation>
    <scope>NUCLEOTIDE SEQUENCE [LARGE SCALE GENOMIC DNA]</scope>
    <source>
        <strain evidence="1">JMC-PN-2008</strain>
    </source>
</reference>
<accession>A0AAN7XVJ6</accession>
<gene>
    <name evidence="1" type="ORF">PBY51_012517</name>
</gene>
<dbReference type="PROSITE" id="PS51257">
    <property type="entry name" value="PROKAR_LIPOPROTEIN"/>
    <property type="match status" value="1"/>
</dbReference>
<dbReference type="PANTHER" id="PTHR45913">
    <property type="entry name" value="EPM2A-INTERACTING PROTEIN 1"/>
    <property type="match status" value="1"/>
</dbReference>
<dbReference type="InterPro" id="IPR012337">
    <property type="entry name" value="RNaseH-like_sf"/>
</dbReference>
<name>A0AAN7XVJ6_ELEMC</name>
<evidence type="ECO:0000313" key="2">
    <source>
        <dbReference type="Proteomes" id="UP001346869"/>
    </source>
</evidence>
<protein>
    <submittedName>
        <fullName evidence="1">Uncharacterized protein</fullName>
    </submittedName>
</protein>
<reference evidence="1 2" key="1">
    <citation type="journal article" date="2023" name="Genes (Basel)">
        <title>Chromosome-Level Genome Assembly and Circadian Gene Repertoire of the Patagonia Blennie Eleginops maclovinus-The Closest Ancestral Proxy of Antarctic Cryonotothenioids.</title>
        <authorList>
            <person name="Cheng C.C."/>
            <person name="Rivera-Colon A.G."/>
            <person name="Minhas B.F."/>
            <person name="Wilson L."/>
            <person name="Rayamajhi N."/>
            <person name="Vargas-Chacoff L."/>
            <person name="Catchen J.M."/>
        </authorList>
    </citation>
    <scope>NUCLEOTIDE SEQUENCE [LARGE SCALE GENOMIC DNA]</scope>
    <source>
        <strain evidence="1">JMC-PN-2008</strain>
    </source>
</reference>
<keyword evidence="2" id="KW-1185">Reference proteome</keyword>
<proteinExistence type="predicted"/>
<organism evidence="1 2">
    <name type="scientific">Eleginops maclovinus</name>
    <name type="common">Patagonian blennie</name>
    <name type="synonym">Eleginus maclovinus</name>
    <dbReference type="NCBI Taxonomy" id="56733"/>
    <lineage>
        <taxon>Eukaryota</taxon>
        <taxon>Metazoa</taxon>
        <taxon>Chordata</taxon>
        <taxon>Craniata</taxon>
        <taxon>Vertebrata</taxon>
        <taxon>Euteleostomi</taxon>
        <taxon>Actinopterygii</taxon>
        <taxon>Neopterygii</taxon>
        <taxon>Teleostei</taxon>
        <taxon>Neoteleostei</taxon>
        <taxon>Acanthomorphata</taxon>
        <taxon>Eupercaria</taxon>
        <taxon>Perciformes</taxon>
        <taxon>Notothenioidei</taxon>
        <taxon>Eleginopidae</taxon>
        <taxon>Eleginops</taxon>
    </lineage>
</organism>
<evidence type="ECO:0000313" key="1">
    <source>
        <dbReference type="EMBL" id="KAK5868072.1"/>
    </source>
</evidence>
<dbReference type="Proteomes" id="UP001346869">
    <property type="component" value="Unassembled WGS sequence"/>
</dbReference>
<comment type="caution">
    <text evidence="1">The sequence shown here is derived from an EMBL/GenBank/DDBJ whole genome shotgun (WGS) entry which is preliminary data.</text>
</comment>
<dbReference type="SUPFAM" id="SSF53098">
    <property type="entry name" value="Ribonuclease H-like"/>
    <property type="match status" value="1"/>
</dbReference>